<proteinExistence type="predicted"/>
<dbReference type="Proteomes" id="UP000479114">
    <property type="component" value="Plasmid unnamed1"/>
</dbReference>
<keyword evidence="1" id="KW-0614">Plasmid</keyword>
<dbReference type="KEGG" id="prz:GZH47_31765"/>
<gene>
    <name evidence="1" type="ORF">GZH47_31765</name>
</gene>
<dbReference type="AlphaFoldDB" id="A0A6C0PAS5"/>
<organism evidence="1 2">
    <name type="scientific">Paenibacillus rhizovicinus</name>
    <dbReference type="NCBI Taxonomy" id="2704463"/>
    <lineage>
        <taxon>Bacteria</taxon>
        <taxon>Bacillati</taxon>
        <taxon>Bacillota</taxon>
        <taxon>Bacilli</taxon>
        <taxon>Bacillales</taxon>
        <taxon>Paenibacillaceae</taxon>
        <taxon>Paenibacillus</taxon>
    </lineage>
</organism>
<dbReference type="RefSeq" id="WP_162645621.1">
    <property type="nucleotide sequence ID" value="NZ_CP048287.1"/>
</dbReference>
<reference evidence="1 2" key="1">
    <citation type="submission" date="2020-02" db="EMBL/GenBank/DDBJ databases">
        <title>Paenibacillus sp. nov., isolated from rhizosphere soil of tomato.</title>
        <authorList>
            <person name="Weon H.-Y."/>
            <person name="Lee S.A."/>
        </authorList>
    </citation>
    <scope>NUCLEOTIDE SEQUENCE [LARGE SCALE GENOMIC DNA]</scope>
    <source>
        <strain evidence="1 2">14171R-81</strain>
        <plasmid evidence="1 2">unnamed1</plasmid>
    </source>
</reference>
<evidence type="ECO:0000313" key="2">
    <source>
        <dbReference type="Proteomes" id="UP000479114"/>
    </source>
</evidence>
<evidence type="ECO:0000313" key="1">
    <source>
        <dbReference type="EMBL" id="QHW35475.1"/>
    </source>
</evidence>
<name>A0A6C0PAS5_9BACL</name>
<protein>
    <submittedName>
        <fullName evidence="1">Uncharacterized protein</fullName>
    </submittedName>
</protein>
<dbReference type="EMBL" id="CP048287">
    <property type="protein sequence ID" value="QHW35475.1"/>
    <property type="molecule type" value="Genomic_DNA"/>
</dbReference>
<geneLocation type="plasmid" evidence="1 2">
    <name>unnamed1</name>
</geneLocation>
<sequence length="307" mass="35241">MSKKEILTTQDILAIVSSFRDRRYPDKSIEEVLAIANCNAAFSIEDAIEATCSQAEIESHLHSVYLCDTLDSPDNEDDGYTDPKEDVGFWRTGIRIFLLSMEGYDMTGHYQAKASEKERTFLRKFGKEGYVFFTVKGHRPNTIQKVTKDYIYVTTEKSEKPNRIPRASLRRALSVLFYRRVTTLKALIRINSFSSAIAGLIKTIMSDICKVTETKSRAVRLTLRGLRYIFSGVSKGMDDARIVRENGGRFLLLSYYYLRSDPSYSWKQRLRELGYEGRCVILDPGGKSYYEAVQKGKNPNVIFHHWL</sequence>
<keyword evidence="2" id="KW-1185">Reference proteome</keyword>
<accession>A0A6C0PAS5</accession>